<sequence>MVCTKTLYNYVDACLFHDFRNIDLPQKVRHRTHSAILQQLLSRNCGRKSISCMKKSYICRNPLKPPAKAATRTNTPVSCACVCPCRNSI</sequence>
<accession>A0A8S5PPH1</accession>
<evidence type="ECO:0000313" key="1">
    <source>
        <dbReference type="EMBL" id="DAE08754.1"/>
    </source>
</evidence>
<protein>
    <submittedName>
        <fullName evidence="1">Uncharacterized protein</fullName>
    </submittedName>
</protein>
<organism evidence="1">
    <name type="scientific">Myoviridae sp. ctLjW1</name>
    <dbReference type="NCBI Taxonomy" id="2825084"/>
    <lineage>
        <taxon>Viruses</taxon>
        <taxon>Duplodnaviria</taxon>
        <taxon>Heunggongvirae</taxon>
        <taxon>Uroviricota</taxon>
        <taxon>Caudoviricetes</taxon>
    </lineage>
</organism>
<proteinExistence type="predicted"/>
<name>A0A8S5PPH1_9CAUD</name>
<reference evidence="1" key="1">
    <citation type="journal article" date="2021" name="Proc. Natl. Acad. Sci. U.S.A.">
        <title>A Catalog of Tens of Thousands of Viruses from Human Metagenomes Reveals Hidden Associations with Chronic Diseases.</title>
        <authorList>
            <person name="Tisza M.J."/>
            <person name="Buck C.B."/>
        </authorList>
    </citation>
    <scope>NUCLEOTIDE SEQUENCE</scope>
    <source>
        <strain evidence="1">CtLjW1</strain>
    </source>
</reference>
<dbReference type="EMBL" id="BK015474">
    <property type="protein sequence ID" value="DAE08754.1"/>
    <property type="molecule type" value="Genomic_DNA"/>
</dbReference>